<comment type="cofactor">
    <cofactor evidence="1">
        <name>Mg(2+)</name>
        <dbReference type="ChEBI" id="CHEBI:18420"/>
    </cofactor>
</comment>
<dbReference type="PROSITE" id="PS50011">
    <property type="entry name" value="PROTEIN_KINASE_DOM"/>
    <property type="match status" value="1"/>
</dbReference>
<dbReference type="OMA" id="MASKWIQ"/>
<sequence length="466" mass="54462">MDPKSTAFHIYKQTLIKKNNQPITQVYSYELKDKIGQGSYGSVYKAVHKLSKQVRAVKVINKLNIKYKDRLLSEITIMELLDHPNILRLFETFEDAEYLYMILEICQGGDVFDKVLEKGCLSVEDAFKVYIQYMRAVNYYQGFKIVHRDLKPENFLFQKKNDMSSLIVIDFGIAKRGIEKLKTKSGTAYYVAPEVLDGLYDYKCDVWSAGVVLYVILCGYPPFYGENEKEILIEIKSGTLQFEGDEWQGISQEIKDFIKLQVCPASNRIIPKDLLSHKLITQYNQKFLKDYKMISMLNLNQWIKYHPLRRLALYYLSTQIDSCDLSNQKNNFFFINTSQSGLITQQELATYLKVNKQDIQKLWPYIDCNSNGYLDYFEFVALTLTPIDYQKQLQFMFDFLSQSDNVISQKSIKCIFDQNANLNNKWDSISNTKNQFTSFNQHEQQINLKNIIDKDMDFNAFKTIMG</sequence>
<dbReference type="InterPro" id="IPR000719">
    <property type="entry name" value="Prot_kinase_dom"/>
</dbReference>
<proteinExistence type="inferred from homology"/>
<evidence type="ECO:0000256" key="4">
    <source>
        <dbReference type="ARBA" id="ARBA00022679"/>
    </source>
</evidence>
<dbReference type="GO" id="GO:0004674">
    <property type="term" value="F:protein serine/threonine kinase activity"/>
    <property type="evidence" value="ECO:0007669"/>
    <property type="project" value="UniProtKB-KW"/>
</dbReference>
<keyword evidence="6" id="KW-0677">Repeat</keyword>
<evidence type="ECO:0000313" key="17">
    <source>
        <dbReference type="EMBL" id="CAD8043744.1"/>
    </source>
</evidence>
<keyword evidence="5" id="KW-0479">Metal-binding</keyword>
<organism evidence="17 18">
    <name type="scientific">Paramecium primaurelia</name>
    <dbReference type="NCBI Taxonomy" id="5886"/>
    <lineage>
        <taxon>Eukaryota</taxon>
        <taxon>Sar</taxon>
        <taxon>Alveolata</taxon>
        <taxon>Ciliophora</taxon>
        <taxon>Intramacronucleata</taxon>
        <taxon>Oligohymenophorea</taxon>
        <taxon>Peniculida</taxon>
        <taxon>Parameciidae</taxon>
        <taxon>Paramecium</taxon>
    </lineage>
</organism>
<dbReference type="Proteomes" id="UP000688137">
    <property type="component" value="Unassembled WGS sequence"/>
</dbReference>
<evidence type="ECO:0000256" key="13">
    <source>
        <dbReference type="ARBA" id="ARBA00048679"/>
    </source>
</evidence>
<evidence type="ECO:0000256" key="14">
    <source>
        <dbReference type="PROSITE-ProRule" id="PRU10141"/>
    </source>
</evidence>
<evidence type="ECO:0000256" key="10">
    <source>
        <dbReference type="ARBA" id="ARBA00022840"/>
    </source>
</evidence>
<dbReference type="PANTHER" id="PTHR24349">
    <property type="entry name" value="SERINE/THREONINE-PROTEIN KINASE"/>
    <property type="match status" value="1"/>
</dbReference>
<dbReference type="InterPro" id="IPR050205">
    <property type="entry name" value="CDPK_Ser/Thr_kinases"/>
</dbReference>
<keyword evidence="3 15" id="KW-0723">Serine/threonine-protein kinase</keyword>
<dbReference type="GO" id="GO:0005524">
    <property type="term" value="F:ATP binding"/>
    <property type="evidence" value="ECO:0007669"/>
    <property type="project" value="UniProtKB-UniRule"/>
</dbReference>
<protein>
    <recommendedName>
        <fullName evidence="2">non-specific serine/threonine protein kinase</fullName>
        <ecNumber evidence="2">2.7.11.1</ecNumber>
    </recommendedName>
</protein>
<dbReference type="EC" id="2.7.11.1" evidence="2"/>
<comment type="catalytic activity">
    <reaction evidence="13">
        <text>L-seryl-[protein] + ATP = O-phospho-L-seryl-[protein] + ADP + H(+)</text>
        <dbReference type="Rhea" id="RHEA:17989"/>
        <dbReference type="Rhea" id="RHEA-COMP:9863"/>
        <dbReference type="Rhea" id="RHEA-COMP:11604"/>
        <dbReference type="ChEBI" id="CHEBI:15378"/>
        <dbReference type="ChEBI" id="CHEBI:29999"/>
        <dbReference type="ChEBI" id="CHEBI:30616"/>
        <dbReference type="ChEBI" id="CHEBI:83421"/>
        <dbReference type="ChEBI" id="CHEBI:456216"/>
        <dbReference type="EC" id="2.7.11.1"/>
    </reaction>
</comment>
<evidence type="ECO:0000256" key="5">
    <source>
        <dbReference type="ARBA" id="ARBA00022723"/>
    </source>
</evidence>
<evidence type="ECO:0000256" key="12">
    <source>
        <dbReference type="ARBA" id="ARBA00047899"/>
    </source>
</evidence>
<evidence type="ECO:0000313" key="18">
    <source>
        <dbReference type="Proteomes" id="UP000688137"/>
    </source>
</evidence>
<keyword evidence="10 14" id="KW-0067">ATP-binding</keyword>
<comment type="caution">
    <text evidence="17">The sequence shown here is derived from an EMBL/GenBank/DDBJ whole genome shotgun (WGS) entry which is preliminary data.</text>
</comment>
<evidence type="ECO:0000256" key="8">
    <source>
        <dbReference type="ARBA" id="ARBA00022777"/>
    </source>
</evidence>
<keyword evidence="7 14" id="KW-0547">Nucleotide-binding</keyword>
<dbReference type="FunFam" id="3.30.200.20:FF:000315">
    <property type="entry name" value="Calcium-dependent protein kinase 3"/>
    <property type="match status" value="1"/>
</dbReference>
<accession>A0A8S1JND5</accession>
<dbReference type="InterPro" id="IPR008271">
    <property type="entry name" value="Ser/Thr_kinase_AS"/>
</dbReference>
<evidence type="ECO:0000256" key="11">
    <source>
        <dbReference type="ARBA" id="ARBA00024334"/>
    </source>
</evidence>
<evidence type="ECO:0000256" key="2">
    <source>
        <dbReference type="ARBA" id="ARBA00012513"/>
    </source>
</evidence>
<dbReference type="PROSITE" id="PS00018">
    <property type="entry name" value="EF_HAND_1"/>
    <property type="match status" value="1"/>
</dbReference>
<evidence type="ECO:0000256" key="9">
    <source>
        <dbReference type="ARBA" id="ARBA00022837"/>
    </source>
</evidence>
<feature type="binding site" evidence="14">
    <location>
        <position position="58"/>
    </location>
    <ligand>
        <name>ATP</name>
        <dbReference type="ChEBI" id="CHEBI:30616"/>
    </ligand>
</feature>
<evidence type="ECO:0000256" key="7">
    <source>
        <dbReference type="ARBA" id="ARBA00022741"/>
    </source>
</evidence>
<dbReference type="PROSITE" id="PS00108">
    <property type="entry name" value="PROTEIN_KINASE_ST"/>
    <property type="match status" value="1"/>
</dbReference>
<evidence type="ECO:0000256" key="1">
    <source>
        <dbReference type="ARBA" id="ARBA00001946"/>
    </source>
</evidence>
<keyword evidence="9" id="KW-0106">Calcium</keyword>
<reference evidence="17" key="1">
    <citation type="submission" date="2021-01" db="EMBL/GenBank/DDBJ databases">
        <authorList>
            <consortium name="Genoscope - CEA"/>
            <person name="William W."/>
        </authorList>
    </citation>
    <scope>NUCLEOTIDE SEQUENCE</scope>
</reference>
<evidence type="ECO:0000256" key="3">
    <source>
        <dbReference type="ARBA" id="ARBA00022527"/>
    </source>
</evidence>
<comment type="catalytic activity">
    <reaction evidence="12">
        <text>L-threonyl-[protein] + ATP = O-phospho-L-threonyl-[protein] + ADP + H(+)</text>
        <dbReference type="Rhea" id="RHEA:46608"/>
        <dbReference type="Rhea" id="RHEA-COMP:11060"/>
        <dbReference type="Rhea" id="RHEA-COMP:11605"/>
        <dbReference type="ChEBI" id="CHEBI:15378"/>
        <dbReference type="ChEBI" id="CHEBI:30013"/>
        <dbReference type="ChEBI" id="CHEBI:30616"/>
        <dbReference type="ChEBI" id="CHEBI:61977"/>
        <dbReference type="ChEBI" id="CHEBI:456216"/>
        <dbReference type="EC" id="2.7.11.1"/>
    </reaction>
</comment>
<dbReference type="InterPro" id="IPR017441">
    <property type="entry name" value="Protein_kinase_ATP_BS"/>
</dbReference>
<dbReference type="GO" id="GO:0046872">
    <property type="term" value="F:metal ion binding"/>
    <property type="evidence" value="ECO:0007669"/>
    <property type="project" value="UniProtKB-KW"/>
</dbReference>
<dbReference type="EMBL" id="CAJJDM010000002">
    <property type="protein sequence ID" value="CAD8043744.1"/>
    <property type="molecule type" value="Genomic_DNA"/>
</dbReference>
<keyword evidence="4" id="KW-0808">Transferase</keyword>
<keyword evidence="8" id="KW-0418">Kinase</keyword>
<dbReference type="Pfam" id="PF00069">
    <property type="entry name" value="Pkinase"/>
    <property type="match status" value="1"/>
</dbReference>
<dbReference type="CDD" id="cd05117">
    <property type="entry name" value="STKc_CAMK"/>
    <property type="match status" value="1"/>
</dbReference>
<dbReference type="PROSITE" id="PS00107">
    <property type="entry name" value="PROTEIN_KINASE_ATP"/>
    <property type="match status" value="1"/>
</dbReference>
<keyword evidence="18" id="KW-1185">Reference proteome</keyword>
<name>A0A8S1JND5_PARPR</name>
<feature type="domain" description="Protein kinase" evidence="16">
    <location>
        <begin position="29"/>
        <end position="280"/>
    </location>
</feature>
<gene>
    <name evidence="17" type="ORF">PPRIM_AZ9-3.1.T0050398</name>
</gene>
<evidence type="ECO:0000256" key="15">
    <source>
        <dbReference type="RuleBase" id="RU000304"/>
    </source>
</evidence>
<dbReference type="AlphaFoldDB" id="A0A8S1JND5"/>
<dbReference type="FunFam" id="1.10.510.10:FF:001562">
    <property type="entry name" value="Predicted protein"/>
    <property type="match status" value="1"/>
</dbReference>
<dbReference type="InterPro" id="IPR018247">
    <property type="entry name" value="EF_Hand_1_Ca_BS"/>
</dbReference>
<evidence type="ECO:0000256" key="6">
    <source>
        <dbReference type="ARBA" id="ARBA00022737"/>
    </source>
</evidence>
<comment type="similarity">
    <text evidence="11">Belongs to the protein kinase superfamily. Ser/Thr protein kinase family. CDPK subfamily.</text>
</comment>
<evidence type="ECO:0000259" key="16">
    <source>
        <dbReference type="PROSITE" id="PS50011"/>
    </source>
</evidence>
<dbReference type="SMART" id="SM00220">
    <property type="entry name" value="S_TKc"/>
    <property type="match status" value="1"/>
</dbReference>